<dbReference type="GO" id="GO:0046872">
    <property type="term" value="F:metal ion binding"/>
    <property type="evidence" value="ECO:0007669"/>
    <property type="project" value="UniProtKB-KW"/>
</dbReference>
<comment type="cofactor">
    <cofactor evidence="1">
        <name>Ca(2+)</name>
        <dbReference type="ChEBI" id="CHEBI:29108"/>
    </cofactor>
</comment>
<dbReference type="EMBL" id="CP036348">
    <property type="protein sequence ID" value="QDV67886.1"/>
    <property type="molecule type" value="Genomic_DNA"/>
</dbReference>
<reference evidence="9 10" key="1">
    <citation type="submission" date="2019-02" db="EMBL/GenBank/DDBJ databases">
        <title>Deep-cultivation of Planctomycetes and their phenomic and genomic characterization uncovers novel biology.</title>
        <authorList>
            <person name="Wiegand S."/>
            <person name="Jogler M."/>
            <person name="Boedeker C."/>
            <person name="Pinto D."/>
            <person name="Vollmers J."/>
            <person name="Rivas-Marin E."/>
            <person name="Kohn T."/>
            <person name="Peeters S.H."/>
            <person name="Heuer A."/>
            <person name="Rast P."/>
            <person name="Oberbeckmann S."/>
            <person name="Bunk B."/>
            <person name="Jeske O."/>
            <person name="Meyerdierks A."/>
            <person name="Storesund J.E."/>
            <person name="Kallscheuer N."/>
            <person name="Luecker S."/>
            <person name="Lage O.M."/>
            <person name="Pohl T."/>
            <person name="Merkel B.J."/>
            <person name="Hornburger P."/>
            <person name="Mueller R.-W."/>
            <person name="Bruemmer F."/>
            <person name="Labrenz M."/>
            <person name="Spormann A.M."/>
            <person name="Op den Camp H."/>
            <person name="Overmann J."/>
            <person name="Amann R."/>
            <person name="Jetten M.S.M."/>
            <person name="Mascher T."/>
            <person name="Medema M.H."/>
            <person name="Devos D.P."/>
            <person name="Kaster A.-K."/>
            <person name="Ovreas L."/>
            <person name="Rohde M."/>
            <person name="Galperin M.Y."/>
            <person name="Jogler C."/>
        </authorList>
    </citation>
    <scope>NUCLEOTIDE SEQUENCE [LARGE SCALE GENOMIC DNA]</scope>
    <source>
        <strain evidence="9 10">Poly24</strain>
    </source>
</reference>
<evidence type="ECO:0000256" key="7">
    <source>
        <dbReference type="SAM" id="SignalP"/>
    </source>
</evidence>
<dbReference type="Pfam" id="PF00884">
    <property type="entry name" value="Sulfatase"/>
    <property type="match status" value="1"/>
</dbReference>
<comment type="similarity">
    <text evidence="2">Belongs to the sulfatase family.</text>
</comment>
<evidence type="ECO:0000256" key="2">
    <source>
        <dbReference type="ARBA" id="ARBA00008779"/>
    </source>
</evidence>
<dbReference type="PANTHER" id="PTHR42693">
    <property type="entry name" value="ARYLSULFATASE FAMILY MEMBER"/>
    <property type="match status" value="1"/>
</dbReference>
<keyword evidence="10" id="KW-1185">Reference proteome</keyword>
<evidence type="ECO:0000256" key="6">
    <source>
        <dbReference type="ARBA" id="ARBA00022837"/>
    </source>
</evidence>
<feature type="signal peptide" evidence="7">
    <location>
        <begin position="1"/>
        <end position="26"/>
    </location>
</feature>
<dbReference type="RefSeq" id="WP_145092805.1">
    <property type="nucleotide sequence ID" value="NZ_CP036348.1"/>
</dbReference>
<feature type="chain" id="PRO_5022024100" evidence="7">
    <location>
        <begin position="27"/>
        <end position="489"/>
    </location>
</feature>
<protein>
    <submittedName>
        <fullName evidence="9">Arylsulfatase</fullName>
        <ecNumber evidence="9">3.1.6.1</ecNumber>
    </submittedName>
</protein>
<proteinExistence type="inferred from homology"/>
<evidence type="ECO:0000256" key="3">
    <source>
        <dbReference type="ARBA" id="ARBA00022723"/>
    </source>
</evidence>
<dbReference type="KEGG" id="rcf:Poly24_15910"/>
<dbReference type="AlphaFoldDB" id="A0A518JQS2"/>
<organism evidence="9 10">
    <name type="scientific">Rosistilla carotiformis</name>
    <dbReference type="NCBI Taxonomy" id="2528017"/>
    <lineage>
        <taxon>Bacteria</taxon>
        <taxon>Pseudomonadati</taxon>
        <taxon>Planctomycetota</taxon>
        <taxon>Planctomycetia</taxon>
        <taxon>Pirellulales</taxon>
        <taxon>Pirellulaceae</taxon>
        <taxon>Rosistilla</taxon>
    </lineage>
</organism>
<dbReference type="EC" id="3.1.6.1" evidence="9"/>
<dbReference type="InterPro" id="IPR017850">
    <property type="entry name" value="Alkaline_phosphatase_core_sf"/>
</dbReference>
<keyword evidence="4 7" id="KW-0732">Signal</keyword>
<gene>
    <name evidence="9" type="primary">atsA_8</name>
    <name evidence="9" type="ORF">Poly24_15910</name>
</gene>
<sequence length="489" mass="54360" precursor="true">MMIKRTLIWACSIAIILGVSTPQSDADQAARGRKPHIVFIMADDLGWSDVGYNGAEFYETPNIDALCRSGMEFTDAYPGAANCMPSRSCIMSGMYTPRTKMWTPGMVSKGEQRFMKLLVPSRQKPKGDGKIPTVGSLDPEVFSLARLLKQVDYKTLHLGKWHLGSGSGLGFDRNDVDGRGAGLEKDHKFYGNKNVAQWLTDAAVEYIAENKDDPFFIYLNHFDVHTPINARAAVVDKYKKKLESKKWSRNWNPVYAAMIEAVDTSVGRLLQAIQENGIQEETLVIFTSDNGGYGGATWNVPLKGSKGGFYEGGIRTPLCMSWPGTIKPGTVCDTPVTGVDYMPTFAELTGAPLGTDQALDGVSIVPLMMGKAIAPRAIYWHYPLYLHGKVQVKPVYGTDRMYWRGTPCSVVRMGDWKLMEFFETGSIELYNLRNDLGESTDLANQHPDKAAELLKRLKKWQVETQADIPGTLNPDFDPDYVQAVKKRAR</sequence>
<dbReference type="OrthoDB" id="9783154at2"/>
<dbReference type="InterPro" id="IPR000917">
    <property type="entry name" value="Sulfatase_N"/>
</dbReference>
<keyword evidence="5 9" id="KW-0378">Hydrolase</keyword>
<accession>A0A518JQS2</accession>
<evidence type="ECO:0000256" key="1">
    <source>
        <dbReference type="ARBA" id="ARBA00001913"/>
    </source>
</evidence>
<keyword evidence="3" id="KW-0479">Metal-binding</keyword>
<evidence type="ECO:0000256" key="4">
    <source>
        <dbReference type="ARBA" id="ARBA00022729"/>
    </source>
</evidence>
<dbReference type="InterPro" id="IPR050738">
    <property type="entry name" value="Sulfatase"/>
</dbReference>
<dbReference type="Proteomes" id="UP000315082">
    <property type="component" value="Chromosome"/>
</dbReference>
<dbReference type="PANTHER" id="PTHR42693:SF42">
    <property type="entry name" value="ARYLSULFATASE G"/>
    <property type="match status" value="1"/>
</dbReference>
<evidence type="ECO:0000313" key="9">
    <source>
        <dbReference type="EMBL" id="QDV67886.1"/>
    </source>
</evidence>
<evidence type="ECO:0000313" key="10">
    <source>
        <dbReference type="Proteomes" id="UP000315082"/>
    </source>
</evidence>
<dbReference type="CDD" id="cd16144">
    <property type="entry name" value="ARS_like"/>
    <property type="match status" value="1"/>
</dbReference>
<dbReference type="GO" id="GO:0004065">
    <property type="term" value="F:arylsulfatase activity"/>
    <property type="evidence" value="ECO:0007669"/>
    <property type="project" value="UniProtKB-EC"/>
</dbReference>
<dbReference type="Gene3D" id="3.30.1120.10">
    <property type="match status" value="1"/>
</dbReference>
<evidence type="ECO:0000259" key="8">
    <source>
        <dbReference type="Pfam" id="PF00884"/>
    </source>
</evidence>
<dbReference type="Gene3D" id="3.40.720.10">
    <property type="entry name" value="Alkaline Phosphatase, subunit A"/>
    <property type="match status" value="1"/>
</dbReference>
<evidence type="ECO:0000256" key="5">
    <source>
        <dbReference type="ARBA" id="ARBA00022801"/>
    </source>
</evidence>
<name>A0A518JQS2_9BACT</name>
<dbReference type="SUPFAM" id="SSF53649">
    <property type="entry name" value="Alkaline phosphatase-like"/>
    <property type="match status" value="1"/>
</dbReference>
<keyword evidence="6" id="KW-0106">Calcium</keyword>
<feature type="domain" description="Sulfatase N-terminal" evidence="8">
    <location>
        <begin position="35"/>
        <end position="351"/>
    </location>
</feature>